<comment type="subcellular location">
    <subcellularLocation>
        <location evidence="5">Cytoplasm</location>
    </subcellularLocation>
</comment>
<comment type="caution">
    <text evidence="7">The sequence shown here is derived from an EMBL/GenBank/DDBJ whole genome shotgun (WGS) entry which is preliminary data.</text>
</comment>
<evidence type="ECO:0000256" key="3">
    <source>
        <dbReference type="ARBA" id="ARBA00022840"/>
    </source>
</evidence>
<sequence length="221" mass="24147">MGRLSRIIALTGGIGSGKTAVSDHFARLGVPVIDTDVIARELGKAGAAGTEAVAAWLGREYLTADGAIDRARLRARVFGDAEAKRQLDQLFHPLIQRQVEQDLAAVAPDHSYCLLVVPLLFETGTYVAIADRILVVDCDPDIQISRVQARSGLDIAQIQAIMSHQIDRDSRRRRADDLIDGNQPLEKVQQRVAELHEFYLSWAGDRNAVQDSQSAAPDLSN</sequence>
<keyword evidence="4 5" id="KW-0173">Coenzyme A biosynthesis</keyword>
<comment type="pathway">
    <text evidence="5">Cofactor biosynthesis; coenzyme A biosynthesis; CoA from (R)-pantothenate: step 5/5.</text>
</comment>
<dbReference type="InterPro" id="IPR001977">
    <property type="entry name" value="Depp_CoAkinase"/>
</dbReference>
<keyword evidence="3 5" id="KW-0067">ATP-binding</keyword>
<keyword evidence="5 7" id="KW-0808">Transferase</keyword>
<dbReference type="RefSeq" id="WP_378163865.1">
    <property type="nucleotide sequence ID" value="NZ_JBHSBU010000001.1"/>
</dbReference>
<name>A0ABV8MPB6_9NEIS</name>
<dbReference type="Gene3D" id="3.40.50.300">
    <property type="entry name" value="P-loop containing nucleotide triphosphate hydrolases"/>
    <property type="match status" value="1"/>
</dbReference>
<evidence type="ECO:0000256" key="4">
    <source>
        <dbReference type="ARBA" id="ARBA00022993"/>
    </source>
</evidence>
<proteinExistence type="inferred from homology"/>
<dbReference type="CDD" id="cd02022">
    <property type="entry name" value="DPCK"/>
    <property type="match status" value="1"/>
</dbReference>
<dbReference type="EC" id="2.7.1.24" evidence="5 6"/>
<evidence type="ECO:0000256" key="5">
    <source>
        <dbReference type="HAMAP-Rule" id="MF_00376"/>
    </source>
</evidence>
<evidence type="ECO:0000313" key="7">
    <source>
        <dbReference type="EMBL" id="MFC4159759.1"/>
    </source>
</evidence>
<accession>A0ABV8MPB6</accession>
<gene>
    <name evidence="5 7" type="primary">coaE</name>
    <name evidence="7" type="ORF">ACFOW7_10405</name>
</gene>
<reference evidence="8" key="1">
    <citation type="journal article" date="2019" name="Int. J. Syst. Evol. Microbiol.">
        <title>The Global Catalogue of Microorganisms (GCM) 10K type strain sequencing project: providing services to taxonomists for standard genome sequencing and annotation.</title>
        <authorList>
            <consortium name="The Broad Institute Genomics Platform"/>
            <consortium name="The Broad Institute Genome Sequencing Center for Infectious Disease"/>
            <person name="Wu L."/>
            <person name="Ma J."/>
        </authorList>
    </citation>
    <scope>NUCLEOTIDE SEQUENCE [LARGE SCALE GENOMIC DNA]</scope>
    <source>
        <strain evidence="8">LMG 29894</strain>
    </source>
</reference>
<keyword evidence="8" id="KW-1185">Reference proteome</keyword>
<feature type="binding site" evidence="5">
    <location>
        <begin position="15"/>
        <end position="20"/>
    </location>
    <ligand>
        <name>ATP</name>
        <dbReference type="ChEBI" id="CHEBI:30616"/>
    </ligand>
</feature>
<dbReference type="EMBL" id="JBHSBU010000001">
    <property type="protein sequence ID" value="MFC4159759.1"/>
    <property type="molecule type" value="Genomic_DNA"/>
</dbReference>
<dbReference type="Proteomes" id="UP001595791">
    <property type="component" value="Unassembled WGS sequence"/>
</dbReference>
<comment type="function">
    <text evidence="5">Catalyzes the phosphorylation of the 3'-hydroxyl group of dephosphocoenzyme A to form coenzyme A.</text>
</comment>
<dbReference type="InterPro" id="IPR027417">
    <property type="entry name" value="P-loop_NTPase"/>
</dbReference>
<dbReference type="PANTHER" id="PTHR10695">
    <property type="entry name" value="DEPHOSPHO-COA KINASE-RELATED"/>
    <property type="match status" value="1"/>
</dbReference>
<comment type="catalytic activity">
    <reaction evidence="5">
        <text>3'-dephospho-CoA + ATP = ADP + CoA + H(+)</text>
        <dbReference type="Rhea" id="RHEA:18245"/>
        <dbReference type="ChEBI" id="CHEBI:15378"/>
        <dbReference type="ChEBI" id="CHEBI:30616"/>
        <dbReference type="ChEBI" id="CHEBI:57287"/>
        <dbReference type="ChEBI" id="CHEBI:57328"/>
        <dbReference type="ChEBI" id="CHEBI:456216"/>
        <dbReference type="EC" id="2.7.1.24"/>
    </reaction>
</comment>
<keyword evidence="2 5" id="KW-0547">Nucleotide-binding</keyword>
<dbReference type="PANTHER" id="PTHR10695:SF46">
    <property type="entry name" value="BIFUNCTIONAL COENZYME A SYNTHASE-RELATED"/>
    <property type="match status" value="1"/>
</dbReference>
<keyword evidence="5" id="KW-0963">Cytoplasm</keyword>
<evidence type="ECO:0000256" key="6">
    <source>
        <dbReference type="NCBIfam" id="TIGR00152"/>
    </source>
</evidence>
<keyword evidence="5 7" id="KW-0418">Kinase</keyword>
<dbReference type="PROSITE" id="PS51219">
    <property type="entry name" value="DPCK"/>
    <property type="match status" value="1"/>
</dbReference>
<organism evidence="7 8">
    <name type="scientific">Chitinimonas lacunae</name>
    <dbReference type="NCBI Taxonomy" id="1963018"/>
    <lineage>
        <taxon>Bacteria</taxon>
        <taxon>Pseudomonadati</taxon>
        <taxon>Pseudomonadota</taxon>
        <taxon>Betaproteobacteria</taxon>
        <taxon>Neisseriales</taxon>
        <taxon>Chitinibacteraceae</taxon>
        <taxon>Chitinimonas</taxon>
    </lineage>
</organism>
<evidence type="ECO:0000256" key="1">
    <source>
        <dbReference type="ARBA" id="ARBA00009018"/>
    </source>
</evidence>
<dbReference type="HAMAP" id="MF_00376">
    <property type="entry name" value="Dephospho_CoA_kinase"/>
    <property type="match status" value="1"/>
</dbReference>
<comment type="similarity">
    <text evidence="1 5">Belongs to the CoaE family.</text>
</comment>
<dbReference type="GO" id="GO:0004140">
    <property type="term" value="F:dephospho-CoA kinase activity"/>
    <property type="evidence" value="ECO:0007669"/>
    <property type="project" value="UniProtKB-EC"/>
</dbReference>
<evidence type="ECO:0000256" key="2">
    <source>
        <dbReference type="ARBA" id="ARBA00022741"/>
    </source>
</evidence>
<dbReference type="SUPFAM" id="SSF52540">
    <property type="entry name" value="P-loop containing nucleoside triphosphate hydrolases"/>
    <property type="match status" value="1"/>
</dbReference>
<evidence type="ECO:0000313" key="8">
    <source>
        <dbReference type="Proteomes" id="UP001595791"/>
    </source>
</evidence>
<dbReference type="NCBIfam" id="TIGR00152">
    <property type="entry name" value="dephospho-CoA kinase"/>
    <property type="match status" value="1"/>
</dbReference>
<dbReference type="Pfam" id="PF01121">
    <property type="entry name" value="CoaE"/>
    <property type="match status" value="1"/>
</dbReference>
<protein>
    <recommendedName>
        <fullName evidence="5 6">Dephospho-CoA kinase</fullName>
        <ecNumber evidence="5 6">2.7.1.24</ecNumber>
    </recommendedName>
    <alternativeName>
        <fullName evidence="5">Dephosphocoenzyme A kinase</fullName>
    </alternativeName>
</protein>